<evidence type="ECO:0000313" key="3">
    <source>
        <dbReference type="Proteomes" id="UP000281553"/>
    </source>
</evidence>
<keyword evidence="1" id="KW-0472">Membrane</keyword>
<protein>
    <submittedName>
        <fullName evidence="2">Uncharacterized protein</fullName>
    </submittedName>
</protein>
<evidence type="ECO:0000313" key="2">
    <source>
        <dbReference type="EMBL" id="VDN24606.1"/>
    </source>
</evidence>
<dbReference type="GO" id="GO:0005654">
    <property type="term" value="C:nucleoplasm"/>
    <property type="evidence" value="ECO:0007669"/>
    <property type="project" value="TreeGrafter"/>
</dbReference>
<proteinExistence type="predicted"/>
<dbReference type="InterPro" id="IPR039599">
    <property type="entry name" value="RBM48"/>
</dbReference>
<dbReference type="PANTHER" id="PTHR20957">
    <property type="entry name" value="RNA-BINDING PROTEIN 48"/>
    <property type="match status" value="1"/>
</dbReference>
<dbReference type="OrthoDB" id="78358at2759"/>
<dbReference type="AlphaFoldDB" id="A0A3P7Q260"/>
<feature type="transmembrane region" description="Helical" evidence="1">
    <location>
        <begin position="124"/>
        <end position="145"/>
    </location>
</feature>
<keyword evidence="3" id="KW-1185">Reference proteome</keyword>
<keyword evidence="1" id="KW-1133">Transmembrane helix</keyword>
<organism evidence="2 3">
    <name type="scientific">Dibothriocephalus latus</name>
    <name type="common">Fish tapeworm</name>
    <name type="synonym">Diphyllobothrium latum</name>
    <dbReference type="NCBI Taxonomy" id="60516"/>
    <lineage>
        <taxon>Eukaryota</taxon>
        <taxon>Metazoa</taxon>
        <taxon>Spiralia</taxon>
        <taxon>Lophotrochozoa</taxon>
        <taxon>Platyhelminthes</taxon>
        <taxon>Cestoda</taxon>
        <taxon>Eucestoda</taxon>
        <taxon>Diphyllobothriidea</taxon>
        <taxon>Diphyllobothriidae</taxon>
        <taxon>Dibothriocephalus</taxon>
    </lineage>
</organism>
<accession>A0A3P7Q260</accession>
<evidence type="ECO:0000256" key="1">
    <source>
        <dbReference type="SAM" id="Phobius"/>
    </source>
</evidence>
<sequence>MRRTVERYPYHGKVGPCLTRPPYRDGKRKRAVKVFTIADESMYLLIFGVPSLGLEKHLKDKIKKICPPKSLEKVEHPDTERFTETFLTKFENVGAARWDITVSLCQNSQMLCCPIKRILLLCRLMFDFALYFDIVLSCVYTLTFLSN</sequence>
<name>A0A3P7Q260_DIBLA</name>
<reference evidence="2 3" key="1">
    <citation type="submission" date="2018-11" db="EMBL/GenBank/DDBJ databases">
        <authorList>
            <consortium name="Pathogen Informatics"/>
        </authorList>
    </citation>
    <scope>NUCLEOTIDE SEQUENCE [LARGE SCALE GENOMIC DNA]</scope>
</reference>
<gene>
    <name evidence="2" type="ORF">DILT_LOCUS14471</name>
</gene>
<dbReference type="PANTHER" id="PTHR20957:SF0">
    <property type="entry name" value="RNA-BINDING PROTEIN 48"/>
    <property type="match status" value="1"/>
</dbReference>
<keyword evidence="1" id="KW-0812">Transmembrane</keyword>
<dbReference type="Proteomes" id="UP000281553">
    <property type="component" value="Unassembled WGS sequence"/>
</dbReference>
<dbReference type="EMBL" id="UYRU01074424">
    <property type="protein sequence ID" value="VDN24606.1"/>
    <property type="molecule type" value="Genomic_DNA"/>
</dbReference>